<reference evidence="2" key="1">
    <citation type="submission" date="2005-09" db="EMBL/GenBank/DDBJ databases">
        <authorList>
            <person name="Mural R.J."/>
            <person name="Li P.W."/>
            <person name="Adams M.D."/>
            <person name="Amanatides P.G."/>
            <person name="Baden-Tillson H."/>
            <person name="Barnstead M."/>
            <person name="Chin S.H."/>
            <person name="Dew I."/>
            <person name="Evans C.A."/>
            <person name="Ferriera S."/>
            <person name="Flanigan M."/>
            <person name="Fosler C."/>
            <person name="Glodek A."/>
            <person name="Gu Z."/>
            <person name="Holt R.A."/>
            <person name="Jennings D."/>
            <person name="Kraft C.L."/>
            <person name="Lu F."/>
            <person name="Nguyen T."/>
            <person name="Nusskern D.R."/>
            <person name="Pfannkoch C.M."/>
            <person name="Sitter C."/>
            <person name="Sutton G.G."/>
            <person name="Venter J.C."/>
            <person name="Wang Z."/>
            <person name="Woodage T."/>
            <person name="Zheng X.H."/>
            <person name="Zhong F."/>
        </authorList>
    </citation>
    <scope>NUCLEOTIDE SEQUENCE [LARGE SCALE GENOMIC DNA]</scope>
    <source>
        <strain>BN</strain>
        <strain evidence="2">Sprague-Dawley</strain>
    </source>
</reference>
<accession>A6IEI3</accession>
<sequence>MVLKQFLNLNVFLYFFLSPSLPTHL</sequence>
<dbReference type="AlphaFoldDB" id="A6IEI3"/>
<dbReference type="Proteomes" id="UP000234681">
    <property type="component" value="Chromosome 4"/>
</dbReference>
<name>A6IEI3_RAT</name>
<dbReference type="EMBL" id="CH473959">
    <property type="protein sequence ID" value="EDM15270.1"/>
    <property type="molecule type" value="Genomic_DNA"/>
</dbReference>
<proteinExistence type="predicted"/>
<evidence type="ECO:0000313" key="2">
    <source>
        <dbReference type="Proteomes" id="UP000234681"/>
    </source>
</evidence>
<gene>
    <name evidence="1" type="ORF">rCG_28358</name>
</gene>
<protein>
    <submittedName>
        <fullName evidence="1">RCG28358</fullName>
    </submittedName>
</protein>
<evidence type="ECO:0000313" key="1">
    <source>
        <dbReference type="EMBL" id="EDM15270.1"/>
    </source>
</evidence>
<organism evidence="1 2">
    <name type="scientific">Rattus norvegicus</name>
    <name type="common">Rat</name>
    <dbReference type="NCBI Taxonomy" id="10116"/>
    <lineage>
        <taxon>Eukaryota</taxon>
        <taxon>Metazoa</taxon>
        <taxon>Chordata</taxon>
        <taxon>Craniata</taxon>
        <taxon>Vertebrata</taxon>
        <taxon>Euteleostomi</taxon>
        <taxon>Mammalia</taxon>
        <taxon>Eutheria</taxon>
        <taxon>Euarchontoglires</taxon>
        <taxon>Glires</taxon>
        <taxon>Rodentia</taxon>
        <taxon>Myomorpha</taxon>
        <taxon>Muroidea</taxon>
        <taxon>Muridae</taxon>
        <taxon>Murinae</taxon>
        <taxon>Rattus</taxon>
    </lineage>
</organism>